<dbReference type="RefSeq" id="WP_160599824.1">
    <property type="nucleotide sequence ID" value="NZ_WTYU01000001.1"/>
</dbReference>
<accession>A0A6L7GD86</accession>
<evidence type="ECO:0000313" key="2">
    <source>
        <dbReference type="Proteomes" id="UP000473531"/>
    </source>
</evidence>
<keyword evidence="2" id="KW-1185">Reference proteome</keyword>
<evidence type="ECO:0000313" key="1">
    <source>
        <dbReference type="EMBL" id="MXP13560.1"/>
    </source>
</evidence>
<comment type="caution">
    <text evidence="1">The sequence shown here is derived from an EMBL/GenBank/DDBJ whole genome shotgun (WGS) entry which is preliminary data.</text>
</comment>
<dbReference type="OrthoDB" id="7428985at2"/>
<dbReference type="EMBL" id="WTYU01000001">
    <property type="protein sequence ID" value="MXP13560.1"/>
    <property type="molecule type" value="Genomic_DNA"/>
</dbReference>
<protein>
    <recommendedName>
        <fullName evidence="3">DUF465 domain-containing protein</fullName>
    </recommendedName>
</protein>
<evidence type="ECO:0008006" key="3">
    <source>
        <dbReference type="Google" id="ProtNLM"/>
    </source>
</evidence>
<name>A0A6L7GD86_9SPHN</name>
<proteinExistence type="predicted"/>
<dbReference type="Proteomes" id="UP000473531">
    <property type="component" value="Unassembled WGS sequence"/>
</dbReference>
<sequence>MKSYLERLTHRHRRINRLIDTTKAAGIQEDLKLLKRVRLRLRDEITELQNGRRPAMR</sequence>
<gene>
    <name evidence="1" type="ORF">GRI44_02170</name>
</gene>
<organism evidence="1 2">
    <name type="scientific">Allopontixanthobacter confluentis</name>
    <dbReference type="NCBI Taxonomy" id="1849021"/>
    <lineage>
        <taxon>Bacteria</taxon>
        <taxon>Pseudomonadati</taxon>
        <taxon>Pseudomonadota</taxon>
        <taxon>Alphaproteobacteria</taxon>
        <taxon>Sphingomonadales</taxon>
        <taxon>Erythrobacteraceae</taxon>
        <taxon>Allopontixanthobacter</taxon>
    </lineage>
</organism>
<dbReference type="AlphaFoldDB" id="A0A6L7GD86"/>
<reference evidence="1 2" key="1">
    <citation type="submission" date="2019-12" db="EMBL/GenBank/DDBJ databases">
        <title>Genomic-based taxomic classification of the family Erythrobacteraceae.</title>
        <authorList>
            <person name="Xu L."/>
        </authorList>
    </citation>
    <scope>NUCLEOTIDE SEQUENCE [LARGE SCALE GENOMIC DNA]</scope>
    <source>
        <strain evidence="1 2">KCTC 52259</strain>
    </source>
</reference>